<protein>
    <submittedName>
        <fullName evidence="1">HAD family hydrolase</fullName>
    </submittedName>
</protein>
<gene>
    <name evidence="1" type="ORF">FYJ60_08920</name>
</gene>
<sequence>MAGYFKMKTYDGLIFDVDGTLWDSTPVVVNAFNEVVIEKGILNHKLTTDDLKRTFGKPIREIGLILFPHIPPEENWTIVQEIAERENKLLTRTPPEPYPGIPEVFAKLSARYPLFIISNCQAGYIDTFLSATNTRQYITAYCCPDDTGMLKADNIALFAQKYHLQHPVYIGDTEMDEQACEKAETDFIYAAYGFGTASHPTAVIHSPKDLLQIL</sequence>
<dbReference type="GO" id="GO:0008967">
    <property type="term" value="F:phosphoglycolate phosphatase activity"/>
    <property type="evidence" value="ECO:0007669"/>
    <property type="project" value="TreeGrafter"/>
</dbReference>
<accession>A0A7X2TPB7</accession>
<dbReference type="SFLD" id="SFLDS00003">
    <property type="entry name" value="Haloacid_Dehalogenase"/>
    <property type="match status" value="1"/>
</dbReference>
<keyword evidence="2" id="KW-1185">Reference proteome</keyword>
<dbReference type="InterPro" id="IPR036412">
    <property type="entry name" value="HAD-like_sf"/>
</dbReference>
<dbReference type="PANTHER" id="PTHR43434">
    <property type="entry name" value="PHOSPHOGLYCOLATE PHOSPHATASE"/>
    <property type="match status" value="1"/>
</dbReference>
<dbReference type="InterPro" id="IPR023214">
    <property type="entry name" value="HAD_sf"/>
</dbReference>
<dbReference type="Proteomes" id="UP000466864">
    <property type="component" value="Unassembled WGS sequence"/>
</dbReference>
<dbReference type="GO" id="GO:0006281">
    <property type="term" value="P:DNA repair"/>
    <property type="evidence" value="ECO:0007669"/>
    <property type="project" value="TreeGrafter"/>
</dbReference>
<dbReference type="Gene3D" id="1.10.150.240">
    <property type="entry name" value="Putative phosphatase, domain 2"/>
    <property type="match status" value="1"/>
</dbReference>
<dbReference type="Pfam" id="PF13419">
    <property type="entry name" value="HAD_2"/>
    <property type="match status" value="1"/>
</dbReference>
<dbReference type="InterPro" id="IPR050155">
    <property type="entry name" value="HAD-like_hydrolase_sf"/>
</dbReference>
<dbReference type="EMBL" id="VUMV01000006">
    <property type="protein sequence ID" value="MST82435.1"/>
    <property type="molecule type" value="Genomic_DNA"/>
</dbReference>
<reference evidence="1 2" key="1">
    <citation type="submission" date="2019-08" db="EMBL/GenBank/DDBJ databases">
        <title>In-depth cultivation of the pig gut microbiome towards novel bacterial diversity and tailored functional studies.</title>
        <authorList>
            <person name="Wylensek D."/>
            <person name="Hitch T.C.A."/>
            <person name="Clavel T."/>
        </authorList>
    </citation>
    <scope>NUCLEOTIDE SEQUENCE [LARGE SCALE GENOMIC DNA]</scope>
    <source>
        <strain evidence="1 2">Oil+RF-744-WCA-WT-13</strain>
    </source>
</reference>
<evidence type="ECO:0000313" key="1">
    <source>
        <dbReference type="EMBL" id="MST82435.1"/>
    </source>
</evidence>
<dbReference type="PANTHER" id="PTHR43434:SF1">
    <property type="entry name" value="PHOSPHOGLYCOLATE PHOSPHATASE"/>
    <property type="match status" value="1"/>
</dbReference>
<dbReference type="Gene3D" id="3.40.50.1000">
    <property type="entry name" value="HAD superfamily/HAD-like"/>
    <property type="match status" value="1"/>
</dbReference>
<evidence type="ECO:0000313" key="2">
    <source>
        <dbReference type="Proteomes" id="UP000466864"/>
    </source>
</evidence>
<name>A0A7X2TPB7_9FIRM</name>
<organism evidence="1 2">
    <name type="scientific">Bilifractor porci</name>
    <dbReference type="NCBI Taxonomy" id="2606636"/>
    <lineage>
        <taxon>Bacteria</taxon>
        <taxon>Bacillati</taxon>
        <taxon>Bacillota</taxon>
        <taxon>Clostridia</taxon>
        <taxon>Lachnospirales</taxon>
        <taxon>Lachnospiraceae</taxon>
        <taxon>Bilifractor</taxon>
    </lineage>
</organism>
<dbReference type="AlphaFoldDB" id="A0A7X2TPB7"/>
<dbReference type="InterPro" id="IPR041492">
    <property type="entry name" value="HAD_2"/>
</dbReference>
<comment type="caution">
    <text evidence="1">The sequence shown here is derived from an EMBL/GenBank/DDBJ whole genome shotgun (WGS) entry which is preliminary data.</text>
</comment>
<keyword evidence="1" id="KW-0378">Hydrolase</keyword>
<proteinExistence type="predicted"/>
<dbReference type="SFLD" id="SFLDG01129">
    <property type="entry name" value="C1.5:_HAD__Beta-PGM__Phosphata"/>
    <property type="match status" value="1"/>
</dbReference>
<dbReference type="SUPFAM" id="SSF56784">
    <property type="entry name" value="HAD-like"/>
    <property type="match status" value="1"/>
</dbReference>
<dbReference type="InterPro" id="IPR023198">
    <property type="entry name" value="PGP-like_dom2"/>
</dbReference>